<dbReference type="AlphaFoldDB" id="A0A0F9R2Q1"/>
<gene>
    <name evidence="1" type="ORF">LCGC14_0646810</name>
</gene>
<organism evidence="1">
    <name type="scientific">marine sediment metagenome</name>
    <dbReference type="NCBI Taxonomy" id="412755"/>
    <lineage>
        <taxon>unclassified sequences</taxon>
        <taxon>metagenomes</taxon>
        <taxon>ecological metagenomes</taxon>
    </lineage>
</organism>
<evidence type="ECO:0008006" key="2">
    <source>
        <dbReference type="Google" id="ProtNLM"/>
    </source>
</evidence>
<reference evidence="1" key="1">
    <citation type="journal article" date="2015" name="Nature">
        <title>Complex archaea that bridge the gap between prokaryotes and eukaryotes.</title>
        <authorList>
            <person name="Spang A."/>
            <person name="Saw J.H."/>
            <person name="Jorgensen S.L."/>
            <person name="Zaremba-Niedzwiedzka K."/>
            <person name="Martijn J."/>
            <person name="Lind A.E."/>
            <person name="van Eijk R."/>
            <person name="Schleper C."/>
            <person name="Guy L."/>
            <person name="Ettema T.J."/>
        </authorList>
    </citation>
    <scope>NUCLEOTIDE SEQUENCE</scope>
</reference>
<accession>A0A0F9R2Q1</accession>
<proteinExistence type="predicted"/>
<name>A0A0F9R2Q1_9ZZZZ</name>
<dbReference type="EMBL" id="LAZR01001188">
    <property type="protein sequence ID" value="KKN49039.1"/>
    <property type="molecule type" value="Genomic_DNA"/>
</dbReference>
<evidence type="ECO:0000313" key="1">
    <source>
        <dbReference type="EMBL" id="KKN49039.1"/>
    </source>
</evidence>
<comment type="caution">
    <text evidence="1">The sequence shown here is derived from an EMBL/GenBank/DDBJ whole genome shotgun (WGS) entry which is preliminary data.</text>
</comment>
<sequence>MITVHRIVEKLAIGWPWDSPFIWTPFCQNLANLERPENSKVFQGRGWCPAKRHIHICDQAIEYGASHILIIGADQLHPIDMIPRLISRIEDDGCDVISALVPTRGHIPKQGHKPFQHLAWRLKGDGTQDADTINKEDGDLQQIDMIGSGVILFPIDAMLAIEKPWWREVFSLESMSRIACMDTRFCWDLKVLGGVDIWVDTTIDVRHLSTFPIDDTYAERFKDFAENPTEGKVVIDMQDVSKFGVYQKKEAV</sequence>
<protein>
    <recommendedName>
        <fullName evidence="2">Nucleotidyl transferase domain-containing protein</fullName>
    </recommendedName>
</protein>